<evidence type="ECO:0000313" key="2">
    <source>
        <dbReference type="EMBL" id="TXL73943.1"/>
    </source>
</evidence>
<dbReference type="GO" id="GO:0005829">
    <property type="term" value="C:cytosol"/>
    <property type="evidence" value="ECO:0007669"/>
    <property type="project" value="TreeGrafter"/>
</dbReference>
<dbReference type="RefSeq" id="WP_147848468.1">
    <property type="nucleotide sequence ID" value="NZ_VDUZ01000021.1"/>
</dbReference>
<dbReference type="InterPro" id="IPR020471">
    <property type="entry name" value="AKR"/>
</dbReference>
<dbReference type="AlphaFoldDB" id="A0A5C8PJW8"/>
<dbReference type="OrthoDB" id="9768851at2"/>
<accession>A0A5C8PJW8</accession>
<keyword evidence="3" id="KW-1185">Reference proteome</keyword>
<proteinExistence type="predicted"/>
<reference evidence="2 3" key="1">
    <citation type="submission" date="2019-06" db="EMBL/GenBank/DDBJ databases">
        <title>New taxonomy in bacterial strain CC-CFT640, isolated from vineyard.</title>
        <authorList>
            <person name="Lin S.-Y."/>
            <person name="Tsai C.-F."/>
            <person name="Young C.-C."/>
        </authorList>
    </citation>
    <scope>NUCLEOTIDE SEQUENCE [LARGE SCALE GENOMIC DNA]</scope>
    <source>
        <strain evidence="2 3">CC-CFT640</strain>
    </source>
</reference>
<feature type="domain" description="NADP-dependent oxidoreductase" evidence="1">
    <location>
        <begin position="18"/>
        <end position="327"/>
    </location>
</feature>
<dbReference type="EMBL" id="VDUZ01000021">
    <property type="protein sequence ID" value="TXL73943.1"/>
    <property type="molecule type" value="Genomic_DNA"/>
</dbReference>
<gene>
    <name evidence="2" type="ORF">FHP25_18630</name>
</gene>
<dbReference type="Proteomes" id="UP000321638">
    <property type="component" value="Unassembled WGS sequence"/>
</dbReference>
<evidence type="ECO:0000313" key="3">
    <source>
        <dbReference type="Proteomes" id="UP000321638"/>
    </source>
</evidence>
<dbReference type="InterPro" id="IPR036812">
    <property type="entry name" value="NAD(P)_OxRdtase_dom_sf"/>
</dbReference>
<dbReference type="Gene3D" id="3.20.20.100">
    <property type="entry name" value="NADP-dependent oxidoreductase domain"/>
    <property type="match status" value="1"/>
</dbReference>
<name>A0A5C8PJW8_9HYPH</name>
<evidence type="ECO:0000259" key="1">
    <source>
        <dbReference type="Pfam" id="PF00248"/>
    </source>
</evidence>
<organism evidence="2 3">
    <name type="scientific">Vineibacter terrae</name>
    <dbReference type="NCBI Taxonomy" id="2586908"/>
    <lineage>
        <taxon>Bacteria</taxon>
        <taxon>Pseudomonadati</taxon>
        <taxon>Pseudomonadota</taxon>
        <taxon>Alphaproteobacteria</taxon>
        <taxon>Hyphomicrobiales</taxon>
        <taxon>Vineibacter</taxon>
    </lineage>
</organism>
<protein>
    <submittedName>
        <fullName evidence="2">Aldo/keto reductase</fullName>
    </submittedName>
</protein>
<dbReference type="PANTHER" id="PTHR42686:SF1">
    <property type="entry name" value="GH17980P-RELATED"/>
    <property type="match status" value="1"/>
</dbReference>
<dbReference type="SUPFAM" id="SSF51430">
    <property type="entry name" value="NAD(P)-linked oxidoreductase"/>
    <property type="match status" value="1"/>
</dbReference>
<dbReference type="InterPro" id="IPR023210">
    <property type="entry name" value="NADP_OxRdtase_dom"/>
</dbReference>
<dbReference type="GO" id="GO:0016491">
    <property type="term" value="F:oxidoreductase activity"/>
    <property type="evidence" value="ECO:0007669"/>
    <property type="project" value="InterPro"/>
</dbReference>
<dbReference type="Pfam" id="PF00248">
    <property type="entry name" value="Aldo_ket_red"/>
    <property type="match status" value="1"/>
</dbReference>
<comment type="caution">
    <text evidence="2">The sequence shown here is derived from an EMBL/GenBank/DDBJ whole genome shotgun (WGS) entry which is preliminary data.</text>
</comment>
<sequence length="342" mass="36643">MTTLPRRRIGRTALDVTELGLGGAPIGGFRVTIPDADAVALVNAAYDAGVNFFDTSPFYGYGRSELRMGAALREKPRASYVLSTKIGRVMRTLRPGETVADLRPNCLPGFAPTFDYTYDGVMRSLEQSHLRMGISRIDVALVHDVDFWTTQDRAVLEERFRTVMDSGFRALDELRRAGVIGAIGIGLNESDTSLRFLQAGDFDCVLLAGRYTLLEQGALAAFMPACVQRGASVILGGPFNSGILAGGAKPGATYDYAAAPPAIAERAQRIEAVCARHRVPLAAAALQFPLAHPAVCSVIPGALSIAEVQQNTRHMQQPIPPDLWAELVREGLLDPAAPVPAG</sequence>
<dbReference type="PANTHER" id="PTHR42686">
    <property type="entry name" value="GH17980P-RELATED"/>
    <property type="match status" value="1"/>
</dbReference>